<dbReference type="InterPro" id="IPR001387">
    <property type="entry name" value="Cro/C1-type_HTH"/>
</dbReference>
<dbReference type="SUPFAM" id="SSF47413">
    <property type="entry name" value="lambda repressor-like DNA-binding domains"/>
    <property type="match status" value="1"/>
</dbReference>
<reference evidence="3 4" key="1">
    <citation type="submission" date="2019-04" db="EMBL/GenBank/DDBJ databases">
        <title>Draft genome sequence of Pseudomonas sp. M7D1 isolated from rhizosphere of plant the flowery desert.</title>
        <authorList>
            <person name="Poblete-Morales M."/>
            <person name="Plaza N."/>
            <person name="Corsini G."/>
            <person name="Silva E."/>
        </authorList>
    </citation>
    <scope>NUCLEOTIDE SEQUENCE [LARGE SCALE GENOMIC DNA]</scope>
    <source>
        <strain evidence="3 4">M7D1</strain>
    </source>
</reference>
<proteinExistence type="predicted"/>
<dbReference type="CDD" id="cd00093">
    <property type="entry name" value="HTH_XRE"/>
    <property type="match status" value="1"/>
</dbReference>
<evidence type="ECO:0000259" key="2">
    <source>
        <dbReference type="PROSITE" id="PS50943"/>
    </source>
</evidence>
<dbReference type="PROSITE" id="PS50943">
    <property type="entry name" value="HTH_CROC1"/>
    <property type="match status" value="2"/>
</dbReference>
<accession>A0AAQ2I2A7</accession>
<dbReference type="Proteomes" id="UP000310574">
    <property type="component" value="Unassembled WGS sequence"/>
</dbReference>
<name>A0AAQ2I2A7_9PSED</name>
<dbReference type="InterPro" id="IPR036388">
    <property type="entry name" value="WH-like_DNA-bd_sf"/>
</dbReference>
<dbReference type="InterPro" id="IPR010982">
    <property type="entry name" value="Lambda_DNA-bd_dom_sf"/>
</dbReference>
<sequence length="150" mass="16497">MSLRIAYASALRFLRKRNEVSQQQLAPAANPSYVSRLESGTRSVTLDVSQELAQALKVDPLTLLVLAYAAERDQTPEQVMSHLLEDLSAQDLLASKIASGITKDPHPEVIAGMELHSQIIELMDQGLTQAEVARKLGVARQTVSNHLKRK</sequence>
<gene>
    <name evidence="3" type="ORF">E5170_09220</name>
</gene>
<dbReference type="PANTHER" id="PTHR46558:SF4">
    <property type="entry name" value="DNA-BIDING PHAGE PROTEIN"/>
    <property type="match status" value="1"/>
</dbReference>
<evidence type="ECO:0000256" key="1">
    <source>
        <dbReference type="ARBA" id="ARBA00023125"/>
    </source>
</evidence>
<dbReference type="Gene3D" id="1.10.260.40">
    <property type="entry name" value="lambda repressor-like DNA-binding domains"/>
    <property type="match status" value="1"/>
</dbReference>
<dbReference type="RefSeq" id="WP_136492603.1">
    <property type="nucleotide sequence ID" value="NZ_SSBS01000002.1"/>
</dbReference>
<dbReference type="PANTHER" id="PTHR46558">
    <property type="entry name" value="TRACRIPTIONAL REGULATORY PROTEIN-RELATED-RELATED"/>
    <property type="match status" value="1"/>
</dbReference>
<dbReference type="InterPro" id="IPR009057">
    <property type="entry name" value="Homeodomain-like_sf"/>
</dbReference>
<dbReference type="Pfam" id="PF01381">
    <property type="entry name" value="HTH_3"/>
    <property type="match status" value="1"/>
</dbReference>
<dbReference type="AlphaFoldDB" id="A0AAQ2I2A7"/>
<feature type="domain" description="HTH cro/C1-type" evidence="2">
    <location>
        <begin position="11"/>
        <end position="63"/>
    </location>
</feature>
<dbReference type="GO" id="GO:0003677">
    <property type="term" value="F:DNA binding"/>
    <property type="evidence" value="ECO:0007669"/>
    <property type="project" value="UniProtKB-KW"/>
</dbReference>
<protein>
    <submittedName>
        <fullName evidence="3">Helix-turn-helix domain-containing protein</fullName>
    </submittedName>
</protein>
<feature type="domain" description="HTH cro/C1-type" evidence="2">
    <location>
        <begin position="125"/>
        <end position="145"/>
    </location>
</feature>
<dbReference type="Gene3D" id="1.10.10.10">
    <property type="entry name" value="Winged helix-like DNA-binding domain superfamily/Winged helix DNA-binding domain"/>
    <property type="match status" value="1"/>
</dbReference>
<dbReference type="EMBL" id="SSBS01000002">
    <property type="protein sequence ID" value="THF34435.1"/>
    <property type="molecule type" value="Genomic_DNA"/>
</dbReference>
<dbReference type="Pfam" id="PF13384">
    <property type="entry name" value="HTH_23"/>
    <property type="match status" value="1"/>
</dbReference>
<dbReference type="SMART" id="SM00530">
    <property type="entry name" value="HTH_XRE"/>
    <property type="match status" value="1"/>
</dbReference>
<organism evidence="3 4">
    <name type="scientific">Pseudomonas atacamensis</name>
    <dbReference type="NCBI Taxonomy" id="2565368"/>
    <lineage>
        <taxon>Bacteria</taxon>
        <taxon>Pseudomonadati</taxon>
        <taxon>Pseudomonadota</taxon>
        <taxon>Gammaproteobacteria</taxon>
        <taxon>Pseudomonadales</taxon>
        <taxon>Pseudomonadaceae</taxon>
        <taxon>Pseudomonas</taxon>
    </lineage>
</organism>
<dbReference type="SUPFAM" id="SSF46689">
    <property type="entry name" value="Homeodomain-like"/>
    <property type="match status" value="1"/>
</dbReference>
<evidence type="ECO:0000313" key="3">
    <source>
        <dbReference type="EMBL" id="THF34435.1"/>
    </source>
</evidence>
<comment type="caution">
    <text evidence="3">The sequence shown here is derived from an EMBL/GenBank/DDBJ whole genome shotgun (WGS) entry which is preliminary data.</text>
</comment>
<keyword evidence="1" id="KW-0238">DNA-binding</keyword>
<evidence type="ECO:0000313" key="4">
    <source>
        <dbReference type="Proteomes" id="UP000310574"/>
    </source>
</evidence>